<dbReference type="InterPro" id="IPR050179">
    <property type="entry name" value="Trans_hexapeptide_repeat"/>
</dbReference>
<dbReference type="PANTHER" id="PTHR43300:SF11">
    <property type="entry name" value="ACETYLTRANSFERASE RV3034C-RELATED"/>
    <property type="match status" value="1"/>
</dbReference>
<evidence type="ECO:0000256" key="1">
    <source>
        <dbReference type="ARBA" id="ARBA00007274"/>
    </source>
</evidence>
<evidence type="ECO:0000256" key="4">
    <source>
        <dbReference type="ARBA" id="ARBA00023315"/>
    </source>
</evidence>
<sequence>MPKLSETVPHIDETASVSQSKLGRYAEVAARTRMSETVLGDYSYVMEDCSIWCAEIGKFANIASAVRINAPNHPTWRATLHHFTYRAGDYFDGASDEESFFEWRRNRRVVIGHDVWIGHGATILSGVTVGNGAVIGAGAVVSRDVAPYTIVGGVPARLIRERFDAELGRRMDRLAWWDWPHARLRQALEDFRNLSAEEFVALYEKREKNFIDLSSDDHAGITEPGFNFEKQGEGA</sequence>
<dbReference type="PROSITE" id="PS00101">
    <property type="entry name" value="HEXAPEP_TRANSFERASES"/>
    <property type="match status" value="1"/>
</dbReference>
<dbReference type="EMBL" id="BAAFZP010000002">
    <property type="protein sequence ID" value="GAB1583785.1"/>
    <property type="molecule type" value="Genomic_DNA"/>
</dbReference>
<keyword evidence="4" id="KW-0012">Acyltransferase</keyword>
<evidence type="ECO:0000313" key="6">
    <source>
        <dbReference type="Proteomes" id="UP001628091"/>
    </source>
</evidence>
<reference evidence="5 6" key="1">
    <citation type="submission" date="2024-10" db="EMBL/GenBank/DDBJ databases">
        <title>Isolation, draft genome sequencing and identification of Phyllobacterium sp. NSA23, isolated from leaf soil.</title>
        <authorList>
            <person name="Akita H."/>
        </authorList>
    </citation>
    <scope>NUCLEOTIDE SEQUENCE [LARGE SCALE GENOMIC DNA]</scope>
    <source>
        <strain evidence="5 6">NSA23</strain>
    </source>
</reference>
<name>A0ABQ0H4D9_9HYPH</name>
<proteinExistence type="inferred from homology"/>
<dbReference type="SUPFAM" id="SSF51161">
    <property type="entry name" value="Trimeric LpxA-like enzymes"/>
    <property type="match status" value="1"/>
</dbReference>
<protein>
    <submittedName>
        <fullName evidence="5">DapH/DapD/GlmU-related protein</fullName>
    </submittedName>
</protein>
<keyword evidence="3" id="KW-0677">Repeat</keyword>
<evidence type="ECO:0000256" key="2">
    <source>
        <dbReference type="ARBA" id="ARBA00022679"/>
    </source>
</evidence>
<dbReference type="CDD" id="cd03349">
    <property type="entry name" value="LbH_XAT"/>
    <property type="match status" value="1"/>
</dbReference>
<dbReference type="InterPro" id="IPR018357">
    <property type="entry name" value="Hexapep_transf_CS"/>
</dbReference>
<dbReference type="InterPro" id="IPR001451">
    <property type="entry name" value="Hexapep"/>
</dbReference>
<comment type="caution">
    <text evidence="5">The sequence shown here is derived from an EMBL/GenBank/DDBJ whole genome shotgun (WGS) entry which is preliminary data.</text>
</comment>
<evidence type="ECO:0000256" key="3">
    <source>
        <dbReference type="ARBA" id="ARBA00022737"/>
    </source>
</evidence>
<comment type="similarity">
    <text evidence="1">Belongs to the transferase hexapeptide repeat family.</text>
</comment>
<keyword evidence="6" id="KW-1185">Reference proteome</keyword>
<dbReference type="Proteomes" id="UP001628091">
    <property type="component" value="Unassembled WGS sequence"/>
</dbReference>
<accession>A0ABQ0H4D9</accession>
<dbReference type="RefSeq" id="WP_407866335.1">
    <property type="nucleotide sequence ID" value="NZ_BAAFZP010000002.1"/>
</dbReference>
<dbReference type="NCBIfam" id="TIGR03308">
    <property type="entry name" value="phn_thr-fam"/>
    <property type="match status" value="1"/>
</dbReference>
<dbReference type="PANTHER" id="PTHR43300">
    <property type="entry name" value="ACETYLTRANSFERASE"/>
    <property type="match status" value="1"/>
</dbReference>
<dbReference type="InterPro" id="IPR011004">
    <property type="entry name" value="Trimer_LpxA-like_sf"/>
</dbReference>
<dbReference type="Gene3D" id="2.160.10.10">
    <property type="entry name" value="Hexapeptide repeat proteins"/>
    <property type="match status" value="1"/>
</dbReference>
<keyword evidence="2" id="KW-0808">Transferase</keyword>
<dbReference type="InterPro" id="IPR017694">
    <property type="entry name" value="Phosphonate_tfrase_rpt"/>
</dbReference>
<organism evidence="5 6">
    <name type="scientific">Phyllobacterium phragmitis</name>
    <dbReference type="NCBI Taxonomy" id="2670329"/>
    <lineage>
        <taxon>Bacteria</taxon>
        <taxon>Pseudomonadati</taxon>
        <taxon>Pseudomonadota</taxon>
        <taxon>Alphaproteobacteria</taxon>
        <taxon>Hyphomicrobiales</taxon>
        <taxon>Phyllobacteriaceae</taxon>
        <taxon>Phyllobacterium</taxon>
    </lineage>
</organism>
<evidence type="ECO:0000313" key="5">
    <source>
        <dbReference type="EMBL" id="GAB1583785.1"/>
    </source>
</evidence>
<dbReference type="Pfam" id="PF00132">
    <property type="entry name" value="Hexapep"/>
    <property type="match status" value="1"/>
</dbReference>
<gene>
    <name evidence="5" type="ORF">PPNSA23_37280</name>
</gene>